<feature type="compositionally biased region" description="Polar residues" evidence="2">
    <location>
        <begin position="411"/>
        <end position="443"/>
    </location>
</feature>
<protein>
    <submittedName>
        <fullName evidence="4">RhoGAP domain containing protein</fullName>
    </submittedName>
</protein>
<feature type="region of interest" description="Disordered" evidence="2">
    <location>
        <begin position="396"/>
        <end position="443"/>
    </location>
</feature>
<dbReference type="Proteomes" id="UP000017246">
    <property type="component" value="Unassembled WGS sequence"/>
</dbReference>
<keyword evidence="1" id="KW-0343">GTPase activation</keyword>
<dbReference type="PROSITE" id="PS50238">
    <property type="entry name" value="RHOGAP"/>
    <property type="match status" value="1"/>
</dbReference>
<evidence type="ECO:0000313" key="5">
    <source>
        <dbReference type="Proteomes" id="UP000017246"/>
    </source>
</evidence>
<dbReference type="OrthoDB" id="19923at2759"/>
<dbReference type="SUPFAM" id="SSF48350">
    <property type="entry name" value="GTPase activation domain, GAP"/>
    <property type="match status" value="1"/>
</dbReference>
<feature type="compositionally biased region" description="Basic and acidic residues" evidence="2">
    <location>
        <begin position="466"/>
        <end position="476"/>
    </location>
</feature>
<reference evidence="4" key="2">
    <citation type="submission" date="2015-11" db="EMBL/GenBank/DDBJ databases">
        <authorList>
            <person name="Zhang Y."/>
            <person name="Guo Z."/>
        </authorList>
    </citation>
    <scope>NUCLEOTIDE SEQUENCE</scope>
</reference>
<dbReference type="CDD" id="cd00159">
    <property type="entry name" value="RhoGAP"/>
    <property type="match status" value="1"/>
</dbReference>
<evidence type="ECO:0000256" key="1">
    <source>
        <dbReference type="ARBA" id="ARBA00022468"/>
    </source>
</evidence>
<dbReference type="eggNOG" id="KOG4270">
    <property type="taxonomic scope" value="Eukaryota"/>
</dbReference>
<dbReference type="InterPro" id="IPR027267">
    <property type="entry name" value="AH/BAR_dom_sf"/>
</dbReference>
<sequence length="666" mass="74325">MERLKKAFLGTNRSSELDSALPLYCTTILASVEEVRPHIHDYRKQLEKNTTLFSTSWGKLDSRNICKSCPFWILMKTQEELVSAQHKFMDGSVKQLIANLRSWEEECSQVLKVKTDLQKALMDLNKVKEKHRPGRENESAQSLISYAESIYIGHRVTLLNELSRYVQSEANYQEKVKKFLGEQVSFLDTCKEKADRLWKSIGSTSAFAGEAPSRSYFGSSLQEHLDEEGFSVVLKRCLSYLMKSEAYTREGIFRLAGQVTYIQLLRTAIDMNKVDDNLLDLCGVYVVADVMKQYLRELPKPLLSCAFVENFSGKKLSSSEIISLMKAHLPEANWKNFLLLLHFLLKVCQNEATSKMSADNLALTLWINLCPKTSISEGANIVKYLLTHAEDLVTQEVSLRSRPPPQPPTSNAPNCSPQASVNETRNSSVTNKQSGSVEGVSHQQHYSLIVNPVTTFDNSEYRRAISESKTNTEKKGSKTSSLLPPAPTPPLPSSGTFVGHEHPMALESGTELPRREGTPLQPKKKGEEEEDESSDESEKTTSSENSTSTETSTTDSSTEVVSKHNREQKNRNGVDESKKKKEELEEAGSGEPLPKEHSPNVKHSKTKGGKKKGGKRYVKMPSDGTSAQKKSDSSDEPAQFITRKQELNMKRASSGSGLESKGHISD</sequence>
<dbReference type="Gene3D" id="1.10.555.10">
    <property type="entry name" value="Rho GTPase activation protein"/>
    <property type="match status" value="1"/>
</dbReference>
<feature type="compositionally biased region" description="Basic and acidic residues" evidence="2">
    <location>
        <begin position="561"/>
        <end position="583"/>
    </location>
</feature>
<feature type="domain" description="Rho-GAP" evidence="3">
    <location>
        <begin position="219"/>
        <end position="393"/>
    </location>
</feature>
<dbReference type="GO" id="GO:0005096">
    <property type="term" value="F:GTPase activator activity"/>
    <property type="evidence" value="ECO:0007669"/>
    <property type="project" value="UniProtKB-KW"/>
</dbReference>
<accession>A0A068Y5H5</accession>
<evidence type="ECO:0000256" key="2">
    <source>
        <dbReference type="SAM" id="MobiDB-lite"/>
    </source>
</evidence>
<dbReference type="GO" id="GO:0007165">
    <property type="term" value="P:signal transduction"/>
    <property type="evidence" value="ECO:0007669"/>
    <property type="project" value="InterPro"/>
</dbReference>
<dbReference type="STRING" id="6211.A0A068Y5H5"/>
<dbReference type="SUPFAM" id="SSF103657">
    <property type="entry name" value="BAR/IMD domain-like"/>
    <property type="match status" value="1"/>
</dbReference>
<name>A0A068Y5H5_ECHMU</name>
<dbReference type="Pfam" id="PF00620">
    <property type="entry name" value="RhoGAP"/>
    <property type="match status" value="1"/>
</dbReference>
<dbReference type="OMA" id="WDYFFEG"/>
<dbReference type="InterPro" id="IPR000198">
    <property type="entry name" value="RhoGAP_dom"/>
</dbReference>
<dbReference type="GO" id="GO:0032956">
    <property type="term" value="P:regulation of actin cytoskeleton organization"/>
    <property type="evidence" value="ECO:0007669"/>
    <property type="project" value="TreeGrafter"/>
</dbReference>
<organism evidence="4 5">
    <name type="scientific">Echinococcus multilocularis</name>
    <name type="common">Fox tapeworm</name>
    <dbReference type="NCBI Taxonomy" id="6211"/>
    <lineage>
        <taxon>Eukaryota</taxon>
        <taxon>Metazoa</taxon>
        <taxon>Spiralia</taxon>
        <taxon>Lophotrochozoa</taxon>
        <taxon>Platyhelminthes</taxon>
        <taxon>Cestoda</taxon>
        <taxon>Eucestoda</taxon>
        <taxon>Cyclophyllidea</taxon>
        <taxon>Taeniidae</taxon>
        <taxon>Echinococcus</taxon>
    </lineage>
</organism>
<dbReference type="InterPro" id="IPR047165">
    <property type="entry name" value="RHG17/44/SH3BP1-like"/>
</dbReference>
<evidence type="ECO:0000313" key="4">
    <source>
        <dbReference type="EMBL" id="CUT98806.1"/>
    </source>
</evidence>
<dbReference type="InterPro" id="IPR008936">
    <property type="entry name" value="Rho_GTPase_activation_prot"/>
</dbReference>
<keyword evidence="5" id="KW-1185">Reference proteome</keyword>
<dbReference type="AlphaFoldDB" id="A0A068Y5H5"/>
<feature type="compositionally biased region" description="Basic residues" evidence="2">
    <location>
        <begin position="600"/>
        <end position="618"/>
    </location>
</feature>
<dbReference type="PANTHER" id="PTHR14130:SF14">
    <property type="entry name" value="RHO GTPASE-ACTIVATING PROTEIN 92B"/>
    <property type="match status" value="1"/>
</dbReference>
<evidence type="ECO:0000259" key="3">
    <source>
        <dbReference type="PROSITE" id="PS50238"/>
    </source>
</evidence>
<reference evidence="4" key="1">
    <citation type="journal article" date="2013" name="Nature">
        <title>The genomes of four tapeworm species reveal adaptations to parasitism.</title>
        <authorList>
            <person name="Tsai I.J."/>
            <person name="Zarowiecki M."/>
            <person name="Holroyd N."/>
            <person name="Garciarrubio A."/>
            <person name="Sanchez-Flores A."/>
            <person name="Brooks K.L."/>
            <person name="Tracey A."/>
            <person name="Bobes R.J."/>
            <person name="Fragoso G."/>
            <person name="Sciutto E."/>
            <person name="Aslett M."/>
            <person name="Beasley H."/>
            <person name="Bennett H.M."/>
            <person name="Cai J."/>
            <person name="Camicia F."/>
            <person name="Clark R."/>
            <person name="Cucher M."/>
            <person name="De Silva N."/>
            <person name="Day T.A."/>
            <person name="Deplazes P."/>
            <person name="Estrada K."/>
            <person name="Fernandez C."/>
            <person name="Holland P.W."/>
            <person name="Hou J."/>
            <person name="Hu S."/>
            <person name="Huckvale T."/>
            <person name="Hung S.S."/>
            <person name="Kamenetzky L."/>
            <person name="Keane J.A."/>
            <person name="Kiss F."/>
            <person name="Koziol U."/>
            <person name="Lambert O."/>
            <person name="Liu K."/>
            <person name="Luo X."/>
            <person name="Luo Y."/>
            <person name="Macchiaroli N."/>
            <person name="Nichol S."/>
            <person name="Paps J."/>
            <person name="Parkinson J."/>
            <person name="Pouchkina-Stantcheva N."/>
            <person name="Riddiford N."/>
            <person name="Rosenzvit M."/>
            <person name="Salinas G."/>
            <person name="Wasmuth J.D."/>
            <person name="Zamanian M."/>
            <person name="Zheng Y."/>
            <person name="Cai X."/>
            <person name="Soberon X."/>
            <person name="Olson P.D."/>
            <person name="Laclette J.P."/>
            <person name="Brehm K."/>
            <person name="Berriman M."/>
            <person name="Garciarrubio A."/>
            <person name="Bobes R.J."/>
            <person name="Fragoso G."/>
            <person name="Sanchez-Flores A."/>
            <person name="Estrada K."/>
            <person name="Cevallos M.A."/>
            <person name="Morett E."/>
            <person name="Gonzalez V."/>
            <person name="Portillo T."/>
            <person name="Ochoa-Leyva A."/>
            <person name="Jose M.V."/>
            <person name="Sciutto E."/>
            <person name="Landa A."/>
            <person name="Jimenez L."/>
            <person name="Valdes V."/>
            <person name="Carrero J.C."/>
            <person name="Larralde C."/>
            <person name="Morales-Montor J."/>
            <person name="Limon-Lason J."/>
            <person name="Soberon X."/>
            <person name="Laclette J.P."/>
        </authorList>
    </citation>
    <scope>NUCLEOTIDE SEQUENCE [LARGE SCALE GENOMIC DNA]</scope>
</reference>
<feature type="compositionally biased region" description="Low complexity" evidence="2">
    <location>
        <begin position="542"/>
        <end position="559"/>
    </location>
</feature>
<dbReference type="PANTHER" id="PTHR14130">
    <property type="entry name" value="3BP-1 RELATED RHOGAP"/>
    <property type="match status" value="1"/>
</dbReference>
<proteinExistence type="predicted"/>
<dbReference type="GO" id="GO:0035020">
    <property type="term" value="P:regulation of Rac protein signal transduction"/>
    <property type="evidence" value="ECO:0007669"/>
    <property type="project" value="TreeGrafter"/>
</dbReference>
<feature type="region of interest" description="Disordered" evidence="2">
    <location>
        <begin position="466"/>
        <end position="666"/>
    </location>
</feature>
<dbReference type="SMART" id="SM00324">
    <property type="entry name" value="RhoGAP"/>
    <property type="match status" value="1"/>
</dbReference>
<dbReference type="EMBL" id="LN902845">
    <property type="protein sequence ID" value="CUT98806.1"/>
    <property type="molecule type" value="Genomic_DNA"/>
</dbReference>